<evidence type="ECO:0000256" key="1">
    <source>
        <dbReference type="ARBA" id="ARBA00023015"/>
    </source>
</evidence>
<dbReference type="Pfam" id="PF04967">
    <property type="entry name" value="HTH_10"/>
    <property type="match status" value="1"/>
</dbReference>
<keyword evidence="5" id="KW-0238">DNA-binding</keyword>
<keyword evidence="6" id="KW-1185">Reference proteome</keyword>
<dbReference type="KEGG" id="hlr:HALLA_13820"/>
<gene>
    <name evidence="5" type="ORF">HALLA_13820</name>
</gene>
<keyword evidence="1" id="KW-0805">Transcription regulation</keyword>
<organism evidence="5 6">
    <name type="scientific">Halostagnicola larsenii XH-48</name>
    <dbReference type="NCBI Taxonomy" id="797299"/>
    <lineage>
        <taxon>Archaea</taxon>
        <taxon>Methanobacteriati</taxon>
        <taxon>Methanobacteriota</taxon>
        <taxon>Stenosarchaea group</taxon>
        <taxon>Halobacteria</taxon>
        <taxon>Halobacteriales</taxon>
        <taxon>Natrialbaceae</taxon>
        <taxon>Halostagnicola</taxon>
    </lineage>
</organism>
<dbReference type="eggNOG" id="arCOG02280">
    <property type="taxonomic scope" value="Archaea"/>
</dbReference>
<dbReference type="RefSeq" id="WP_049952944.1">
    <property type="nucleotide sequence ID" value="NZ_CP007055.1"/>
</dbReference>
<dbReference type="AlphaFoldDB" id="W0JQZ3"/>
<evidence type="ECO:0000313" key="6">
    <source>
        <dbReference type="Proteomes" id="UP000019024"/>
    </source>
</evidence>
<accession>W0JQZ3</accession>
<sequence length="234" mass="26318">MSTIAELTVPADEFALRETLESVDDISVEIERVVAHGPNHVIPYVWISGDESSMSGLEELLEEDPSVDEADLLTDLDEEQLYRLSWIDDVTVIVHILTEEKATILQAASEGRWWQFRVLFPERDSLASTYDFATSQGFSLDIQKIHHLDQGREGRYGLTDAQYETLVSALEGGYYEIPRNIDMESLSNDLDISHQALSERLRRAHRSLVEEAVTIGHDEEDASAVEGIEPDATN</sequence>
<dbReference type="Pfam" id="PF15915">
    <property type="entry name" value="BAT"/>
    <property type="match status" value="1"/>
</dbReference>
<evidence type="ECO:0000256" key="2">
    <source>
        <dbReference type="ARBA" id="ARBA00023163"/>
    </source>
</evidence>
<dbReference type="Proteomes" id="UP000019024">
    <property type="component" value="Chromosome"/>
</dbReference>
<dbReference type="PANTHER" id="PTHR34236:SF1">
    <property type="entry name" value="DIMETHYL SULFOXIDE REDUCTASE TRANSCRIPTIONAL ACTIVATOR"/>
    <property type="match status" value="1"/>
</dbReference>
<proteinExistence type="predicted"/>
<dbReference type="GO" id="GO:0003677">
    <property type="term" value="F:DNA binding"/>
    <property type="evidence" value="ECO:0007669"/>
    <property type="project" value="UniProtKB-KW"/>
</dbReference>
<feature type="domain" description="HTH bat-type" evidence="3">
    <location>
        <begin position="158"/>
        <end position="210"/>
    </location>
</feature>
<dbReference type="PATRIC" id="fig|797299.3.peg.1772"/>
<evidence type="ECO:0000259" key="4">
    <source>
        <dbReference type="Pfam" id="PF15915"/>
    </source>
</evidence>
<dbReference type="InterPro" id="IPR007050">
    <property type="entry name" value="HTH_bacterioopsin"/>
</dbReference>
<evidence type="ECO:0000313" key="5">
    <source>
        <dbReference type="EMBL" id="AHF99701.1"/>
    </source>
</evidence>
<dbReference type="OrthoDB" id="202021at2157"/>
<dbReference type="STRING" id="797299.HALLA_13820"/>
<evidence type="ECO:0000259" key="3">
    <source>
        <dbReference type="Pfam" id="PF04967"/>
    </source>
</evidence>
<name>W0JQZ3_9EURY</name>
<dbReference type="PANTHER" id="PTHR34236">
    <property type="entry name" value="DIMETHYL SULFOXIDE REDUCTASE TRANSCRIPTIONAL ACTIVATOR"/>
    <property type="match status" value="1"/>
</dbReference>
<dbReference type="EMBL" id="CP007055">
    <property type="protein sequence ID" value="AHF99701.1"/>
    <property type="molecule type" value="Genomic_DNA"/>
</dbReference>
<keyword evidence="2" id="KW-0804">Transcription</keyword>
<dbReference type="GeneID" id="25145509"/>
<dbReference type="HOGENOM" id="CLU_076274_0_0_2"/>
<feature type="domain" description="Bacterioopsin transcriptional activator GAF and HTH associated" evidence="4">
    <location>
        <begin position="9"/>
        <end position="147"/>
    </location>
</feature>
<protein>
    <submittedName>
        <fullName evidence="5">DNA-binding protein</fullName>
    </submittedName>
</protein>
<reference evidence="5 6" key="1">
    <citation type="submission" date="2014-01" db="EMBL/GenBank/DDBJ databases">
        <authorList>
            <consortium name="DOE Joint Genome Institute"/>
            <person name="Anderson I."/>
            <person name="Huntemann M."/>
            <person name="Han J."/>
            <person name="Chen A."/>
            <person name="Kyrpides N."/>
            <person name="Mavromatis K."/>
            <person name="Markowitz V."/>
            <person name="Palaniappan K."/>
            <person name="Ivanova N."/>
            <person name="Schaumberg A."/>
            <person name="Pati A."/>
            <person name="Liolios K."/>
            <person name="Nordberg H.P."/>
            <person name="Cantor M.N."/>
            <person name="Hua S.X."/>
            <person name="Woyke T."/>
        </authorList>
    </citation>
    <scope>NUCLEOTIDE SEQUENCE [LARGE SCALE GENOMIC DNA]</scope>
    <source>
        <strain evidence="5 6">XH-48</strain>
    </source>
</reference>
<dbReference type="InterPro" id="IPR031803">
    <property type="entry name" value="BAT_GAF/HTH-assoc"/>
</dbReference>